<feature type="region of interest" description="Disordered" evidence="5">
    <location>
        <begin position="423"/>
        <end position="457"/>
    </location>
</feature>
<comment type="caution">
    <text evidence="8">The sequence shown here is derived from an EMBL/GenBank/DDBJ whole genome shotgun (WGS) entry which is preliminary data.</text>
</comment>
<feature type="compositionally biased region" description="Low complexity" evidence="5">
    <location>
        <begin position="423"/>
        <end position="447"/>
    </location>
</feature>
<dbReference type="AlphaFoldDB" id="A0A852YDZ5"/>
<dbReference type="PROSITE" id="PS50850">
    <property type="entry name" value="MFS"/>
    <property type="match status" value="1"/>
</dbReference>
<evidence type="ECO:0000256" key="6">
    <source>
        <dbReference type="SAM" id="Phobius"/>
    </source>
</evidence>
<dbReference type="CDD" id="cd17393">
    <property type="entry name" value="MFS_MosC_like"/>
    <property type="match status" value="1"/>
</dbReference>
<dbReference type="RefSeq" id="WP_179564899.1">
    <property type="nucleotide sequence ID" value="NZ_JACBZY010000001.1"/>
</dbReference>
<accession>A0A852YDZ5</accession>
<dbReference type="GO" id="GO:0022857">
    <property type="term" value="F:transmembrane transporter activity"/>
    <property type="evidence" value="ECO:0007669"/>
    <property type="project" value="InterPro"/>
</dbReference>
<reference evidence="8 9" key="1">
    <citation type="submission" date="2020-07" db="EMBL/GenBank/DDBJ databases">
        <title>Sequencing the genomes of 1000 actinobacteria strains.</title>
        <authorList>
            <person name="Klenk H.-P."/>
        </authorList>
    </citation>
    <scope>NUCLEOTIDE SEQUENCE [LARGE SCALE GENOMIC DNA]</scope>
    <source>
        <strain evidence="8 9">DSM 23141</strain>
    </source>
</reference>
<gene>
    <name evidence="8" type="ORF">BJ979_000523</name>
</gene>
<dbReference type="InterPro" id="IPR020846">
    <property type="entry name" value="MFS_dom"/>
</dbReference>
<feature type="region of interest" description="Disordered" evidence="5">
    <location>
        <begin position="1"/>
        <end position="20"/>
    </location>
</feature>
<dbReference type="Gene3D" id="1.20.1250.20">
    <property type="entry name" value="MFS general substrate transporter like domains"/>
    <property type="match status" value="2"/>
</dbReference>
<protein>
    <submittedName>
        <fullName evidence="8">Fucose permease</fullName>
    </submittedName>
</protein>
<evidence type="ECO:0000256" key="2">
    <source>
        <dbReference type="ARBA" id="ARBA00022692"/>
    </source>
</evidence>
<feature type="domain" description="Major facilitator superfamily (MFS) profile" evidence="7">
    <location>
        <begin position="1"/>
        <end position="409"/>
    </location>
</feature>
<dbReference type="InterPro" id="IPR036259">
    <property type="entry name" value="MFS_trans_sf"/>
</dbReference>
<feature type="transmembrane region" description="Helical" evidence="6">
    <location>
        <begin position="388"/>
        <end position="409"/>
    </location>
</feature>
<dbReference type="InterPro" id="IPR051788">
    <property type="entry name" value="MFS_Transporter"/>
</dbReference>
<dbReference type="PANTHER" id="PTHR23514:SF13">
    <property type="entry name" value="INNER MEMBRANE PROTEIN YBJJ"/>
    <property type="match status" value="1"/>
</dbReference>
<proteinExistence type="predicted"/>
<evidence type="ECO:0000313" key="8">
    <source>
        <dbReference type="EMBL" id="NYG97897.1"/>
    </source>
</evidence>
<dbReference type="GO" id="GO:0005886">
    <property type="term" value="C:plasma membrane"/>
    <property type="evidence" value="ECO:0007669"/>
    <property type="project" value="UniProtKB-SubCell"/>
</dbReference>
<dbReference type="Pfam" id="PF07690">
    <property type="entry name" value="MFS_1"/>
    <property type="match status" value="1"/>
</dbReference>
<feature type="transmembrane region" description="Helical" evidence="6">
    <location>
        <begin position="189"/>
        <end position="209"/>
    </location>
</feature>
<organism evidence="8 9">
    <name type="scientific">Schumannella luteola</name>
    <dbReference type="NCBI Taxonomy" id="472059"/>
    <lineage>
        <taxon>Bacteria</taxon>
        <taxon>Bacillati</taxon>
        <taxon>Actinomycetota</taxon>
        <taxon>Actinomycetes</taxon>
        <taxon>Micrococcales</taxon>
        <taxon>Microbacteriaceae</taxon>
        <taxon>Schumannella</taxon>
    </lineage>
</organism>
<name>A0A852YDZ5_9MICO</name>
<keyword evidence="9" id="KW-1185">Reference proteome</keyword>
<feature type="transmembrane region" description="Helical" evidence="6">
    <location>
        <begin position="271"/>
        <end position="290"/>
    </location>
</feature>
<keyword evidence="2 6" id="KW-0812">Transmembrane</keyword>
<evidence type="ECO:0000256" key="1">
    <source>
        <dbReference type="ARBA" id="ARBA00004651"/>
    </source>
</evidence>
<evidence type="ECO:0000256" key="3">
    <source>
        <dbReference type="ARBA" id="ARBA00022989"/>
    </source>
</evidence>
<keyword evidence="4 6" id="KW-0472">Membrane</keyword>
<feature type="compositionally biased region" description="Gly residues" evidence="5">
    <location>
        <begin position="448"/>
        <end position="457"/>
    </location>
</feature>
<feature type="transmembrane region" description="Helical" evidence="6">
    <location>
        <begin position="34"/>
        <end position="55"/>
    </location>
</feature>
<evidence type="ECO:0000256" key="4">
    <source>
        <dbReference type="ARBA" id="ARBA00023136"/>
    </source>
</evidence>
<evidence type="ECO:0000259" key="7">
    <source>
        <dbReference type="PROSITE" id="PS50850"/>
    </source>
</evidence>
<dbReference type="PANTHER" id="PTHR23514">
    <property type="entry name" value="BYPASS OF STOP CODON PROTEIN 6"/>
    <property type="match status" value="1"/>
</dbReference>
<feature type="transmembrane region" description="Helical" evidence="6">
    <location>
        <begin position="302"/>
        <end position="322"/>
    </location>
</feature>
<feature type="transmembrane region" description="Helical" evidence="6">
    <location>
        <begin position="98"/>
        <end position="116"/>
    </location>
</feature>
<feature type="transmembrane region" description="Helical" evidence="6">
    <location>
        <begin position="230"/>
        <end position="251"/>
    </location>
</feature>
<evidence type="ECO:0000313" key="9">
    <source>
        <dbReference type="Proteomes" id="UP000553888"/>
    </source>
</evidence>
<feature type="transmembrane region" description="Helical" evidence="6">
    <location>
        <begin position="363"/>
        <end position="382"/>
    </location>
</feature>
<dbReference type="Proteomes" id="UP000553888">
    <property type="component" value="Unassembled WGS sequence"/>
</dbReference>
<feature type="transmembrane region" description="Helical" evidence="6">
    <location>
        <begin position="67"/>
        <end position="91"/>
    </location>
</feature>
<feature type="transmembrane region" description="Helical" evidence="6">
    <location>
        <begin position="328"/>
        <end position="351"/>
    </location>
</feature>
<dbReference type="SUPFAM" id="SSF103473">
    <property type="entry name" value="MFS general substrate transporter"/>
    <property type="match status" value="1"/>
</dbReference>
<dbReference type="InterPro" id="IPR011701">
    <property type="entry name" value="MFS"/>
</dbReference>
<evidence type="ECO:0000256" key="5">
    <source>
        <dbReference type="SAM" id="MobiDB-lite"/>
    </source>
</evidence>
<sequence>MTDPTAASNPGAAASAGTAASTTAKPRVPAWRNATFAIFAANGFAMATWVARIPAVRDDLGIDPARVGVLIAGLSAGAIIGLLSSSHVLALLGGRRSLHAALVIQAVGLVVIGLGAEALHSFPIAFVGLLIFGFSSSICDVGMNVEGSLIEHREKRTLLPLMHAAWSLGTVTGGGVAALVAQFDVVLSVHLSVAAVIVAIAGLILPRFIPKHHEDPTGEPTEKSTLRDRLSIWLEPRTLAIGLILLGMAFAEGSANDWLALAMVDDRGLDHAEGAAMFTIFTVAMTIGRVGGTIVVNRIGRVPALIGSAVLAIVGLVTVILIDNPVTTIVGIVLWGIGASLGFPLGMSAAADDPKKAAARVSAVATVGYFAFLVGPPVIGIIGDSIGLLNALLLVVGLIVIAAIASPAARESGVRARAGKVAGTDAAESGSSGTASGTGSSGTASGTGSSGSGGAAS</sequence>
<dbReference type="EMBL" id="JACBZY010000001">
    <property type="protein sequence ID" value="NYG97897.1"/>
    <property type="molecule type" value="Genomic_DNA"/>
</dbReference>
<keyword evidence="3 6" id="KW-1133">Transmembrane helix</keyword>
<comment type="subcellular location">
    <subcellularLocation>
        <location evidence="1">Cell membrane</location>
        <topology evidence="1">Multi-pass membrane protein</topology>
    </subcellularLocation>
</comment>
<feature type="transmembrane region" description="Helical" evidence="6">
    <location>
        <begin position="122"/>
        <end position="143"/>
    </location>
</feature>
<feature type="transmembrane region" description="Helical" evidence="6">
    <location>
        <begin position="164"/>
        <end position="183"/>
    </location>
</feature>